<dbReference type="Pfam" id="PF10157">
    <property type="entry name" value="BORCS6"/>
    <property type="match status" value="1"/>
</dbReference>
<gene>
    <name evidence="3 5" type="primary">BORCS6</name>
</gene>
<sequence length="421" mass="44113">MESPRGRPGPQADLLAPGEQQAAILGGGPSRTPSEPPSGLRLSEEEEAENVGGTSRHPRASPKTSSCSVVHPPEREAREDEPGRGGTPSGAGSCRGVPGPEHDPHGSSRRKDPEPPEDKPASERACRRGSPGGGGMDAEQEEEDDEEVAAAGRVGRSFSSRLQDSRSLDGLSGACGGVGSAAGAESGAGGGRRATISSPLELEGTVSRHGDLTHFVANNLQLKIRLSGAPQPPPPAPARPCSMPAPTPAIPPIDPDVLRDLERLSRELGGRVDRLLRGLGGAVQELTALSVGCIQTYRDAVDSLGEAVDMSIKGMYTLLARCEELERALQPVQGLARQATWGGIWFLLLGSRSERKCKTQIWAQKSRKSRNGSKVLQMRKVTGHLLRSGSRQLGAGQIGHLGSGGRPETLVSSLAPFLTLC</sequence>
<dbReference type="PANTHER" id="PTHR13440">
    <property type="entry name" value="BLOC-1 RELATED COMPLEX SUBUNIT 6"/>
    <property type="match status" value="1"/>
</dbReference>
<dbReference type="STRING" id="9796.ENSECAP00000002111"/>
<feature type="compositionally biased region" description="Basic and acidic residues" evidence="1">
    <location>
        <begin position="100"/>
        <end position="126"/>
    </location>
</feature>
<dbReference type="GeneTree" id="ENSGT00490000043453"/>
<feature type="compositionally biased region" description="Basic and acidic residues" evidence="1">
    <location>
        <begin position="72"/>
        <end position="83"/>
    </location>
</feature>
<feature type="region of interest" description="Disordered" evidence="1">
    <location>
        <begin position="1"/>
        <end position="167"/>
    </location>
</feature>
<organism evidence="3 4">
    <name type="scientific">Equus caballus</name>
    <name type="common">Horse</name>
    <dbReference type="NCBI Taxonomy" id="9796"/>
    <lineage>
        <taxon>Eukaryota</taxon>
        <taxon>Metazoa</taxon>
        <taxon>Chordata</taxon>
        <taxon>Craniata</taxon>
        <taxon>Vertebrata</taxon>
        <taxon>Euteleostomi</taxon>
        <taxon>Mammalia</taxon>
        <taxon>Eutheria</taxon>
        <taxon>Laurasiatheria</taxon>
        <taxon>Perissodactyla</taxon>
        <taxon>Equidae</taxon>
        <taxon>Equus</taxon>
    </lineage>
</organism>
<protein>
    <submittedName>
        <fullName evidence="3">BLOC-1 related complex subunit 6</fullName>
    </submittedName>
</protein>
<evidence type="ECO:0000259" key="2">
    <source>
        <dbReference type="Pfam" id="PF10157"/>
    </source>
</evidence>
<dbReference type="PANTHER" id="PTHR13440:SF8">
    <property type="entry name" value="BLOC-1-RELATED COMPLEX SUBUNIT 6"/>
    <property type="match status" value="1"/>
</dbReference>
<feature type="compositionally biased region" description="Acidic residues" evidence="1">
    <location>
        <begin position="138"/>
        <end position="148"/>
    </location>
</feature>
<reference evidence="3" key="2">
    <citation type="submission" date="2025-08" db="UniProtKB">
        <authorList>
            <consortium name="Ensembl"/>
        </authorList>
    </citation>
    <scope>IDENTIFICATION</scope>
    <source>
        <strain evidence="3">Thoroughbred</strain>
    </source>
</reference>
<dbReference type="AlphaFoldDB" id="F6Y8C7"/>
<proteinExistence type="predicted"/>
<dbReference type="PaxDb" id="9796-ENSECAP00000002111"/>
<evidence type="ECO:0000256" key="1">
    <source>
        <dbReference type="SAM" id="MobiDB-lite"/>
    </source>
</evidence>
<dbReference type="InParanoid" id="F6Y8C7"/>
<dbReference type="FunCoup" id="F6Y8C7">
    <property type="interactions" value="987"/>
</dbReference>
<dbReference type="VGNC" id="VGNC:15865">
    <property type="gene designation" value="BORCS6"/>
</dbReference>
<feature type="domain" description="BLOC-1-related complex subunit 6 C-terminal helix" evidence="2">
    <location>
        <begin position="251"/>
        <end position="338"/>
    </location>
</feature>
<dbReference type="GO" id="GO:0042802">
    <property type="term" value="F:identical protein binding"/>
    <property type="evidence" value="ECO:0007669"/>
    <property type="project" value="Ensembl"/>
</dbReference>
<dbReference type="GO" id="GO:0099078">
    <property type="term" value="C:BORC complex"/>
    <property type="evidence" value="ECO:0007669"/>
    <property type="project" value="Ensembl"/>
</dbReference>
<reference evidence="3" key="3">
    <citation type="submission" date="2025-09" db="UniProtKB">
        <authorList>
            <consortium name="Ensembl"/>
        </authorList>
    </citation>
    <scope>IDENTIFICATION</scope>
    <source>
        <strain evidence="3">Thoroughbred</strain>
    </source>
</reference>
<keyword evidence="4" id="KW-1185">Reference proteome</keyword>
<dbReference type="HOGENOM" id="CLU_782948_0_0_1"/>
<dbReference type="Ensembl" id="ENSECAT00000002948.4">
    <property type="protein sequence ID" value="ENSECAP00000002111.3"/>
    <property type="gene ID" value="ENSECAG00000003075.4"/>
</dbReference>
<evidence type="ECO:0000313" key="4">
    <source>
        <dbReference type="Proteomes" id="UP000002281"/>
    </source>
</evidence>
<dbReference type="GO" id="GO:0032418">
    <property type="term" value="P:lysosome localization"/>
    <property type="evidence" value="ECO:0007669"/>
    <property type="project" value="Ensembl"/>
</dbReference>
<reference evidence="3 4" key="1">
    <citation type="journal article" date="2009" name="Science">
        <title>Genome sequence, comparative analysis, and population genetics of the domestic horse.</title>
        <authorList>
            <consortium name="Broad Institute Genome Sequencing Platform"/>
            <consortium name="Broad Institute Whole Genome Assembly Team"/>
            <person name="Wade C.M."/>
            <person name="Giulotto E."/>
            <person name="Sigurdsson S."/>
            <person name="Zoli M."/>
            <person name="Gnerre S."/>
            <person name="Imsland F."/>
            <person name="Lear T.L."/>
            <person name="Adelson D.L."/>
            <person name="Bailey E."/>
            <person name="Bellone R.R."/>
            <person name="Bloecker H."/>
            <person name="Distl O."/>
            <person name="Edgar R.C."/>
            <person name="Garber M."/>
            <person name="Leeb T."/>
            <person name="Mauceli E."/>
            <person name="MacLeod J.N."/>
            <person name="Penedo M.C.T."/>
            <person name="Raison J.M."/>
            <person name="Sharpe T."/>
            <person name="Vogel J."/>
            <person name="Andersson L."/>
            <person name="Antczak D.F."/>
            <person name="Biagi T."/>
            <person name="Binns M.M."/>
            <person name="Chowdhary B.P."/>
            <person name="Coleman S.J."/>
            <person name="Della Valle G."/>
            <person name="Fryc S."/>
            <person name="Guerin G."/>
            <person name="Hasegawa T."/>
            <person name="Hill E.W."/>
            <person name="Jurka J."/>
            <person name="Kiialainen A."/>
            <person name="Lindgren G."/>
            <person name="Liu J."/>
            <person name="Magnani E."/>
            <person name="Mickelson J.R."/>
            <person name="Murray J."/>
            <person name="Nergadze S.G."/>
            <person name="Onofrio R."/>
            <person name="Pedroni S."/>
            <person name="Piras M.F."/>
            <person name="Raudsepp T."/>
            <person name="Rocchi M."/>
            <person name="Roeed K.H."/>
            <person name="Ryder O.A."/>
            <person name="Searle S."/>
            <person name="Skow L."/>
            <person name="Swinburne J.E."/>
            <person name="Syvaenen A.C."/>
            <person name="Tozaki T."/>
            <person name="Valberg S.J."/>
            <person name="Vaudin M."/>
            <person name="White J.R."/>
            <person name="Zody M.C."/>
            <person name="Lander E.S."/>
            <person name="Lindblad-Toh K."/>
        </authorList>
    </citation>
    <scope>NUCLEOTIDE SEQUENCE [LARGE SCALE GENOMIC DNA]</scope>
    <source>
        <strain evidence="3 4">Thoroughbred</strain>
    </source>
</reference>
<name>F6Y8C7_HORSE</name>
<dbReference type="Proteomes" id="UP000002281">
    <property type="component" value="Chromosome 11"/>
</dbReference>
<evidence type="ECO:0000313" key="3">
    <source>
        <dbReference type="Ensembl" id="ENSECAP00000002111.3"/>
    </source>
</evidence>
<dbReference type="InterPro" id="IPR046465">
    <property type="entry name" value="BORCS6_C"/>
</dbReference>
<accession>F6Y8C7</accession>
<dbReference type="InterPro" id="IPR019314">
    <property type="entry name" value="BORCS6"/>
</dbReference>
<evidence type="ECO:0000313" key="5">
    <source>
        <dbReference type="VGNC" id="VGNC:15865"/>
    </source>
</evidence>
<dbReference type="Bgee" id="ENSECAG00000003075">
    <property type="expression patterns" value="Expressed in leukocyte and 21 other cell types or tissues"/>
</dbReference>